<feature type="transmembrane region" description="Helical" evidence="4">
    <location>
        <begin position="331"/>
        <end position="350"/>
    </location>
</feature>
<dbReference type="CDD" id="cd06170">
    <property type="entry name" value="LuxR_C_like"/>
    <property type="match status" value="1"/>
</dbReference>
<gene>
    <name evidence="6" type="ORF">LPT13_04345</name>
</gene>
<reference evidence="6" key="1">
    <citation type="submission" date="2021-11" db="EMBL/GenBank/DDBJ databases">
        <title>A Novel Adlercreutzia Species, isolated from a Allomyrina dichotoma larva feces.</title>
        <authorList>
            <person name="Suh M.K."/>
        </authorList>
    </citation>
    <scope>NUCLEOTIDE SEQUENCE</scope>
    <source>
        <strain evidence="6">JBNU-10</strain>
    </source>
</reference>
<feature type="transmembrane region" description="Helical" evidence="4">
    <location>
        <begin position="21"/>
        <end position="38"/>
    </location>
</feature>
<dbReference type="PANTHER" id="PTHR44688">
    <property type="entry name" value="DNA-BINDING TRANSCRIPTIONAL ACTIVATOR DEVR_DOSR"/>
    <property type="match status" value="1"/>
</dbReference>
<evidence type="ECO:0000256" key="2">
    <source>
        <dbReference type="ARBA" id="ARBA00023125"/>
    </source>
</evidence>
<sequence length="479" mass="48900">MADERGRGAGQGAGARGGLRPTAAAATALALVLVSGTWMNTTVFPLFDPIFTYARDISVTFNAGALIALGYVAYRAPRLLAPGPFVAAAIGFQVVGAVGLAAGLALEGGALLTAGASLGAIGRAGAIVMAGLMLSRLEARGMAVAVCAAFTAQYLATSCAFAMPVGLGVTCFLAFPVIAAALARRATEEVLGPASRREAPSDLSVTRPASFLAPFSALFVCLFLFQVVFGFALRFDEVGGAPHESPLSWLPVLLVALWVCAGRRPFPADFLVQTSALAVIAGFLLSSEGTAAYAAGALLLLHAGNALFGMTSRLALASIAARNPLAAATTLAWGGGVSSLGSLVGAAAGVGANQAVGHSPGAAFAVSATLLLVFAAYVIFGLRGFTFSGVIEGIQPVGERDAAGSPAERLEERCGELAAAFGLTPREAEVFAMLARGRDRAYIEDALVVSRNTVKAHVKHIYAKLGIHSHQELIDLVEE</sequence>
<feature type="transmembrane region" description="Helical" evidence="4">
    <location>
        <begin position="291"/>
        <end position="310"/>
    </location>
</feature>
<dbReference type="SMART" id="SM00421">
    <property type="entry name" value="HTH_LUXR"/>
    <property type="match status" value="1"/>
</dbReference>
<feature type="transmembrane region" description="Helical" evidence="4">
    <location>
        <begin position="245"/>
        <end position="261"/>
    </location>
</feature>
<dbReference type="Pfam" id="PF00196">
    <property type="entry name" value="GerE"/>
    <property type="match status" value="1"/>
</dbReference>
<evidence type="ECO:0000259" key="5">
    <source>
        <dbReference type="PROSITE" id="PS50043"/>
    </source>
</evidence>
<feature type="transmembrane region" description="Helical" evidence="4">
    <location>
        <begin position="162"/>
        <end position="183"/>
    </location>
</feature>
<dbReference type="PANTHER" id="PTHR44688:SF16">
    <property type="entry name" value="DNA-BINDING TRANSCRIPTIONAL ACTIVATOR DEVR_DOSR"/>
    <property type="match status" value="1"/>
</dbReference>
<keyword evidence="4" id="KW-0472">Membrane</keyword>
<feature type="transmembrane region" description="Helical" evidence="4">
    <location>
        <begin position="211"/>
        <end position="233"/>
    </location>
</feature>
<keyword evidence="4" id="KW-1133">Transmembrane helix</keyword>
<keyword evidence="1" id="KW-0805">Transcription regulation</keyword>
<comment type="caution">
    <text evidence="6">The sequence shown here is derived from an EMBL/GenBank/DDBJ whole genome shotgun (WGS) entry which is preliminary data.</text>
</comment>
<dbReference type="PROSITE" id="PS50043">
    <property type="entry name" value="HTH_LUXR_2"/>
    <property type="match status" value="1"/>
</dbReference>
<keyword evidence="3" id="KW-0804">Transcription</keyword>
<dbReference type="Gene3D" id="1.10.10.10">
    <property type="entry name" value="Winged helix-like DNA-binding domain superfamily/Winged helix DNA-binding domain"/>
    <property type="match status" value="1"/>
</dbReference>
<dbReference type="InterPro" id="IPR000792">
    <property type="entry name" value="Tscrpt_reg_LuxR_C"/>
</dbReference>
<dbReference type="InterPro" id="IPR036388">
    <property type="entry name" value="WH-like_DNA-bd_sf"/>
</dbReference>
<dbReference type="SUPFAM" id="SSF46894">
    <property type="entry name" value="C-terminal effector domain of the bipartite response regulators"/>
    <property type="match status" value="1"/>
</dbReference>
<dbReference type="InterPro" id="IPR016032">
    <property type="entry name" value="Sig_transdc_resp-reg_C-effctor"/>
</dbReference>
<evidence type="ECO:0000313" key="7">
    <source>
        <dbReference type="Proteomes" id="UP001430755"/>
    </source>
</evidence>
<evidence type="ECO:0000313" key="6">
    <source>
        <dbReference type="EMBL" id="MCI2241584.1"/>
    </source>
</evidence>
<name>A0ABS9WFL0_9ACTN</name>
<feature type="transmembrane region" description="Helical" evidence="4">
    <location>
        <begin position="362"/>
        <end position="382"/>
    </location>
</feature>
<keyword evidence="2" id="KW-0238">DNA-binding</keyword>
<protein>
    <submittedName>
        <fullName evidence="6">Helix-turn-helix transcriptional regulator</fullName>
    </submittedName>
</protein>
<proteinExistence type="predicted"/>
<dbReference type="Proteomes" id="UP001430755">
    <property type="component" value="Unassembled WGS sequence"/>
</dbReference>
<feature type="transmembrane region" description="Helical" evidence="4">
    <location>
        <begin position="112"/>
        <end position="132"/>
    </location>
</feature>
<keyword evidence="4" id="KW-0812">Transmembrane</keyword>
<evidence type="ECO:0000256" key="1">
    <source>
        <dbReference type="ARBA" id="ARBA00023015"/>
    </source>
</evidence>
<feature type="transmembrane region" description="Helical" evidence="4">
    <location>
        <begin position="85"/>
        <end position="106"/>
    </location>
</feature>
<dbReference type="PRINTS" id="PR00038">
    <property type="entry name" value="HTHLUXR"/>
</dbReference>
<feature type="transmembrane region" description="Helical" evidence="4">
    <location>
        <begin position="50"/>
        <end position="73"/>
    </location>
</feature>
<dbReference type="EMBL" id="JAJMLW010000001">
    <property type="protein sequence ID" value="MCI2241584.1"/>
    <property type="molecule type" value="Genomic_DNA"/>
</dbReference>
<evidence type="ECO:0000256" key="3">
    <source>
        <dbReference type="ARBA" id="ARBA00023163"/>
    </source>
</evidence>
<evidence type="ECO:0000256" key="4">
    <source>
        <dbReference type="SAM" id="Phobius"/>
    </source>
</evidence>
<keyword evidence="7" id="KW-1185">Reference proteome</keyword>
<dbReference type="RefSeq" id="WP_242163878.1">
    <property type="nucleotide sequence ID" value="NZ_JAJMLW010000001.1"/>
</dbReference>
<accession>A0ABS9WFL0</accession>
<feature type="domain" description="HTH luxR-type" evidence="5">
    <location>
        <begin position="416"/>
        <end position="479"/>
    </location>
</feature>
<organism evidence="6 7">
    <name type="scientific">Adlercreutzia faecimuris</name>
    <dbReference type="NCBI Taxonomy" id="2897341"/>
    <lineage>
        <taxon>Bacteria</taxon>
        <taxon>Bacillati</taxon>
        <taxon>Actinomycetota</taxon>
        <taxon>Coriobacteriia</taxon>
        <taxon>Eggerthellales</taxon>
        <taxon>Eggerthellaceae</taxon>
        <taxon>Adlercreutzia</taxon>
    </lineage>
</organism>